<proteinExistence type="predicted"/>
<dbReference type="EMBL" id="CCMZ01000056">
    <property type="protein sequence ID" value="CDX26767.1"/>
    <property type="molecule type" value="Genomic_DNA"/>
</dbReference>
<reference evidence="3" key="1">
    <citation type="submission" date="2014-08" db="EMBL/GenBank/DDBJ databases">
        <authorList>
            <person name="Moulin L."/>
        </authorList>
    </citation>
    <scope>NUCLEOTIDE SEQUENCE [LARGE SCALE GENOMIC DNA]</scope>
</reference>
<evidence type="ECO:0000256" key="1">
    <source>
        <dbReference type="SAM" id="MobiDB-lite"/>
    </source>
</evidence>
<feature type="region of interest" description="Disordered" evidence="1">
    <location>
        <begin position="58"/>
        <end position="85"/>
    </location>
</feature>
<evidence type="ECO:0000313" key="3">
    <source>
        <dbReference type="Proteomes" id="UP000045285"/>
    </source>
</evidence>
<dbReference type="AlphaFoldDB" id="A0A090G705"/>
<name>A0A090G705_MESPL</name>
<dbReference type="Proteomes" id="UP000045285">
    <property type="component" value="Unassembled WGS sequence"/>
</dbReference>
<sequence>MLAKSIFTPSTVANAIFSSFDASEGKGDREHIATGALGLRAISGGRYRLRQRLGRLPPIELGTQNGEQRNGRPGRQDTAVNAMSN</sequence>
<protein>
    <submittedName>
        <fullName evidence="2">Uncharacterized protein</fullName>
    </submittedName>
</protein>
<accession>A0A090G705</accession>
<organism evidence="2 3">
    <name type="scientific">Mesorhizobium plurifarium</name>
    <dbReference type="NCBI Taxonomy" id="69974"/>
    <lineage>
        <taxon>Bacteria</taxon>
        <taxon>Pseudomonadati</taxon>
        <taxon>Pseudomonadota</taxon>
        <taxon>Alphaproteobacteria</taxon>
        <taxon>Hyphomicrobiales</taxon>
        <taxon>Phyllobacteriaceae</taxon>
        <taxon>Mesorhizobium</taxon>
    </lineage>
</organism>
<evidence type="ECO:0000313" key="2">
    <source>
        <dbReference type="EMBL" id="CDX26767.1"/>
    </source>
</evidence>
<keyword evidence="3" id="KW-1185">Reference proteome</keyword>
<gene>
    <name evidence="2" type="ORF">MPL3356_60543</name>
</gene>